<feature type="transmembrane region" description="Helical" evidence="5">
    <location>
        <begin position="100"/>
        <end position="120"/>
    </location>
</feature>
<gene>
    <name evidence="7" type="ORF">GCM10008967_02600</name>
</gene>
<comment type="caution">
    <text evidence="7">The sequence shown here is derived from an EMBL/GenBank/DDBJ whole genome shotgun (WGS) entry which is preliminary data.</text>
</comment>
<dbReference type="RefSeq" id="WP_343795648.1">
    <property type="nucleotide sequence ID" value="NZ_BAAADJ010000004.1"/>
</dbReference>
<accession>A0ABN0VRK0</accession>
<feature type="transmembrane region" description="Helical" evidence="5">
    <location>
        <begin position="460"/>
        <end position="478"/>
    </location>
</feature>
<evidence type="ECO:0000259" key="6">
    <source>
        <dbReference type="Pfam" id="PF04932"/>
    </source>
</evidence>
<sequence length="483" mass="55130">MSYNFSLHNYWFYFIAILVISVAVFLPTTITLVVISALAAILAWVRPKEALLLMALYIPIRTFLVEMNSGFTLTGDILTFVLVLKVLWDTKGEVKSWFRFHPFELAFFAFLIVGAVSGVITGASITAVIFQIRTYLIMYLLYYVVSRMNLKPEDFVRFAWVNILTATVICLQGIIEKVSLRTWLIPQTWSEAPLSLTNFMRIYGLPNNPNTLAIYLSITVLLVLFILPKVVGAQKKVLYVLLVLFLGVNILTFSRGTFIALVIGFAFYLILTKHWKVIKPMILATIAAYLLVYLPVTFGTEYVNNVLTDGTGKGAGGLADRLQDTFDEETRKKLIETGRVFYIKKGFEIFLDHPVIGTGFATFGDSATLSYGSPIYKDYDIPDASYYGFNIYTDNQYIGVITETGAVGVVLFAIFLLGMLWIFWKRRKEDDPRFSYFMVALWFSTAAMAMYYNIWELKLFTFFYFVVFGVYASKYNLYKINHK</sequence>
<evidence type="ECO:0000313" key="7">
    <source>
        <dbReference type="EMBL" id="GAA0315532.1"/>
    </source>
</evidence>
<dbReference type="PANTHER" id="PTHR37422:SF13">
    <property type="entry name" value="LIPOPOLYSACCHARIDE BIOSYNTHESIS PROTEIN PA4999-RELATED"/>
    <property type="match status" value="1"/>
</dbReference>
<reference evidence="7 8" key="1">
    <citation type="journal article" date="2019" name="Int. J. Syst. Evol. Microbiol.">
        <title>The Global Catalogue of Microorganisms (GCM) 10K type strain sequencing project: providing services to taxonomists for standard genome sequencing and annotation.</title>
        <authorList>
            <consortium name="The Broad Institute Genomics Platform"/>
            <consortium name="The Broad Institute Genome Sequencing Center for Infectious Disease"/>
            <person name="Wu L."/>
            <person name="Ma J."/>
        </authorList>
    </citation>
    <scope>NUCLEOTIDE SEQUENCE [LARGE SCALE GENOMIC DNA]</scope>
    <source>
        <strain evidence="7 8">JCM 9731</strain>
    </source>
</reference>
<feature type="transmembrane region" description="Helical" evidence="5">
    <location>
        <begin position="237"/>
        <end position="270"/>
    </location>
</feature>
<keyword evidence="2 5" id="KW-0812">Transmembrane</keyword>
<comment type="subcellular location">
    <subcellularLocation>
        <location evidence="1">Membrane</location>
        <topology evidence="1">Multi-pass membrane protein</topology>
    </subcellularLocation>
</comment>
<protein>
    <submittedName>
        <fullName evidence="7">O-antigen ligase family protein</fullName>
    </submittedName>
</protein>
<evidence type="ECO:0000256" key="1">
    <source>
        <dbReference type="ARBA" id="ARBA00004141"/>
    </source>
</evidence>
<keyword evidence="8" id="KW-1185">Reference proteome</keyword>
<feature type="transmembrane region" description="Helical" evidence="5">
    <location>
        <begin position="65"/>
        <end position="88"/>
    </location>
</feature>
<evidence type="ECO:0000313" key="8">
    <source>
        <dbReference type="Proteomes" id="UP001500782"/>
    </source>
</evidence>
<keyword evidence="3 5" id="KW-1133">Transmembrane helix</keyword>
<feature type="transmembrane region" description="Helical" evidence="5">
    <location>
        <begin position="157"/>
        <end position="175"/>
    </location>
</feature>
<feature type="transmembrane region" description="Helical" evidence="5">
    <location>
        <begin position="277"/>
        <end position="296"/>
    </location>
</feature>
<dbReference type="PANTHER" id="PTHR37422">
    <property type="entry name" value="TEICHURONIC ACID BIOSYNTHESIS PROTEIN TUAE"/>
    <property type="match status" value="1"/>
</dbReference>
<evidence type="ECO:0000256" key="5">
    <source>
        <dbReference type="SAM" id="Phobius"/>
    </source>
</evidence>
<feature type="transmembrane region" description="Helical" evidence="5">
    <location>
        <begin position="405"/>
        <end position="424"/>
    </location>
</feature>
<organism evidence="7 8">
    <name type="scientific">Bacillus carboniphilus</name>
    <dbReference type="NCBI Taxonomy" id="86663"/>
    <lineage>
        <taxon>Bacteria</taxon>
        <taxon>Bacillati</taxon>
        <taxon>Bacillota</taxon>
        <taxon>Bacilli</taxon>
        <taxon>Bacillales</taxon>
        <taxon>Bacillaceae</taxon>
        <taxon>Bacillus</taxon>
    </lineage>
</organism>
<feature type="transmembrane region" description="Helical" evidence="5">
    <location>
        <begin position="127"/>
        <end position="145"/>
    </location>
</feature>
<name>A0ABN0VRK0_9BACI</name>
<dbReference type="GO" id="GO:0016874">
    <property type="term" value="F:ligase activity"/>
    <property type="evidence" value="ECO:0007669"/>
    <property type="project" value="UniProtKB-KW"/>
</dbReference>
<dbReference type="InterPro" id="IPR007016">
    <property type="entry name" value="O-antigen_ligase-rel_domated"/>
</dbReference>
<feature type="domain" description="O-antigen ligase-related" evidence="6">
    <location>
        <begin position="241"/>
        <end position="413"/>
    </location>
</feature>
<dbReference type="EMBL" id="BAAADJ010000004">
    <property type="protein sequence ID" value="GAA0315532.1"/>
    <property type="molecule type" value="Genomic_DNA"/>
</dbReference>
<feature type="transmembrane region" description="Helical" evidence="5">
    <location>
        <begin position="12"/>
        <end position="45"/>
    </location>
</feature>
<feature type="transmembrane region" description="Helical" evidence="5">
    <location>
        <begin position="436"/>
        <end position="454"/>
    </location>
</feature>
<keyword evidence="7" id="KW-0436">Ligase</keyword>
<dbReference type="InterPro" id="IPR051533">
    <property type="entry name" value="WaaL-like"/>
</dbReference>
<feature type="transmembrane region" description="Helical" evidence="5">
    <location>
        <begin position="212"/>
        <end position="231"/>
    </location>
</feature>
<proteinExistence type="predicted"/>
<dbReference type="Proteomes" id="UP001500782">
    <property type="component" value="Unassembled WGS sequence"/>
</dbReference>
<evidence type="ECO:0000256" key="2">
    <source>
        <dbReference type="ARBA" id="ARBA00022692"/>
    </source>
</evidence>
<dbReference type="Pfam" id="PF04932">
    <property type="entry name" value="Wzy_C"/>
    <property type="match status" value="1"/>
</dbReference>
<keyword evidence="4 5" id="KW-0472">Membrane</keyword>
<evidence type="ECO:0000256" key="3">
    <source>
        <dbReference type="ARBA" id="ARBA00022989"/>
    </source>
</evidence>
<evidence type="ECO:0000256" key="4">
    <source>
        <dbReference type="ARBA" id="ARBA00023136"/>
    </source>
</evidence>